<accession>A0ABD0JSG7</accession>
<dbReference type="PROSITE" id="PS51450">
    <property type="entry name" value="LRR"/>
    <property type="match status" value="2"/>
</dbReference>
<dbReference type="EMBL" id="JACVVK020000346">
    <property type="protein sequence ID" value="KAK7477580.1"/>
    <property type="molecule type" value="Genomic_DNA"/>
</dbReference>
<dbReference type="Pfam" id="PF14580">
    <property type="entry name" value="LRR_9"/>
    <property type="match status" value="1"/>
</dbReference>
<dbReference type="AlphaFoldDB" id="A0ABD0JSG7"/>
<organism evidence="2 3">
    <name type="scientific">Batillaria attramentaria</name>
    <dbReference type="NCBI Taxonomy" id="370345"/>
    <lineage>
        <taxon>Eukaryota</taxon>
        <taxon>Metazoa</taxon>
        <taxon>Spiralia</taxon>
        <taxon>Lophotrochozoa</taxon>
        <taxon>Mollusca</taxon>
        <taxon>Gastropoda</taxon>
        <taxon>Caenogastropoda</taxon>
        <taxon>Sorbeoconcha</taxon>
        <taxon>Cerithioidea</taxon>
        <taxon>Batillariidae</taxon>
        <taxon>Batillaria</taxon>
    </lineage>
</organism>
<feature type="compositionally biased region" description="Low complexity" evidence="1">
    <location>
        <begin position="582"/>
        <end position="593"/>
    </location>
</feature>
<sequence length="702" mass="76667">MDSSLQRPQSALARGVQITELSDGCMNPEPVVMQETDILMEQYLSPTKLQLLTGTDNLDQVQSLELKVDTTETTLNNFGALLPNLTVLKLSGSTIPCIRDLGSSLRNLEVLWMSRCALEELDGISSMLKLRELYLAYNELSDVSPLSMLEELEILDLEGNNIDDIGQIQYLTLCSKLHHITLDGNPVCITPSPDAEEANYDYRQAVKKILPNLLTLDDKSIAEEDAQSPQNVFDADWAYLEELQNDALLMDSVENENETVAAAGRPTTSALRPATSYRPGSALRPSSGFRPTSAARRPASIGGGRPSSAWTEGSGSKKRPASSDAVDGVESTSDLTCGTVICGNPSKALRERRKVSNSQESVSKPDHKEEVLPVTSPVAVPAPEEKRGESEGEEASGAEGGPIEEKDLTHLLQELRSWKTEHEKRLEKIRESKAPQVFKIEHNGDGNASDDDSLPDLSDNEDFDFRPSSVMQQYQAQQQQFSTKYSGTAAPHPSTSQEGEEDEGCDAGLLHDGDTSDRQAYSGLEAVDSQRLKEYEKSLDEDEKLLKEYERIRELSKQQAGERRPSLEKGGLRELRVPSAGRRPPQSASRTPTSPSPLSPPYGLRGESPRLTHSPTSPSHDSPFSGVKERPRKIKVGPTGLPGSGQQPQIRDIITPPGKPGLGGLVASPTHRPPSSSLQHRIRRQLPEVPPLPSRPPPVPKS</sequence>
<keyword evidence="3" id="KW-1185">Reference proteome</keyword>
<evidence type="ECO:0000256" key="1">
    <source>
        <dbReference type="SAM" id="MobiDB-lite"/>
    </source>
</evidence>
<dbReference type="InterPro" id="IPR001611">
    <property type="entry name" value="Leu-rich_rpt"/>
</dbReference>
<dbReference type="PANTHER" id="PTHR22708">
    <property type="entry name" value="LEUCINE-RICH REPEAT-CONTAINING PROTEIN 56"/>
    <property type="match status" value="1"/>
</dbReference>
<feature type="region of interest" description="Disordered" evidence="1">
    <location>
        <begin position="261"/>
        <end position="702"/>
    </location>
</feature>
<feature type="compositionally biased region" description="Acidic residues" evidence="1">
    <location>
        <begin position="448"/>
        <end position="462"/>
    </location>
</feature>
<feature type="compositionally biased region" description="Basic and acidic residues" evidence="1">
    <location>
        <begin position="416"/>
        <end position="444"/>
    </location>
</feature>
<feature type="compositionally biased region" description="Basic and acidic residues" evidence="1">
    <location>
        <begin position="528"/>
        <end position="576"/>
    </location>
</feature>
<evidence type="ECO:0008006" key="4">
    <source>
        <dbReference type="Google" id="ProtNLM"/>
    </source>
</evidence>
<dbReference type="Proteomes" id="UP001519460">
    <property type="component" value="Unassembled WGS sequence"/>
</dbReference>
<dbReference type="InterPro" id="IPR040091">
    <property type="entry name" value="LRRC56"/>
</dbReference>
<evidence type="ECO:0000313" key="3">
    <source>
        <dbReference type="Proteomes" id="UP001519460"/>
    </source>
</evidence>
<dbReference type="InterPro" id="IPR032675">
    <property type="entry name" value="LRR_dom_sf"/>
</dbReference>
<evidence type="ECO:0000313" key="2">
    <source>
        <dbReference type="EMBL" id="KAK7477580.1"/>
    </source>
</evidence>
<feature type="compositionally biased region" description="Low complexity" evidence="1">
    <location>
        <begin position="612"/>
        <end position="625"/>
    </location>
</feature>
<feature type="compositionally biased region" description="Pro residues" evidence="1">
    <location>
        <begin position="688"/>
        <end position="702"/>
    </location>
</feature>
<dbReference type="PANTHER" id="PTHR22708:SF0">
    <property type="entry name" value="LEUCINE-RICH REPEAT-CONTAINING PROTEIN 56"/>
    <property type="match status" value="1"/>
</dbReference>
<dbReference type="Gene3D" id="3.80.10.10">
    <property type="entry name" value="Ribonuclease Inhibitor"/>
    <property type="match status" value="1"/>
</dbReference>
<name>A0ABD0JSG7_9CAEN</name>
<proteinExistence type="predicted"/>
<protein>
    <recommendedName>
        <fullName evidence="4">Leucine-rich repeat-containing protein 56</fullName>
    </recommendedName>
</protein>
<gene>
    <name evidence="2" type="ORF">BaRGS_00031185</name>
</gene>
<comment type="caution">
    <text evidence="2">The sequence shown here is derived from an EMBL/GenBank/DDBJ whole genome shotgun (WGS) entry which is preliminary data.</text>
</comment>
<dbReference type="SUPFAM" id="SSF52058">
    <property type="entry name" value="L domain-like"/>
    <property type="match status" value="1"/>
</dbReference>
<reference evidence="2 3" key="1">
    <citation type="journal article" date="2023" name="Sci. Data">
        <title>Genome assembly of the Korean intertidal mud-creeper Batillaria attramentaria.</title>
        <authorList>
            <person name="Patra A.K."/>
            <person name="Ho P.T."/>
            <person name="Jun S."/>
            <person name="Lee S.J."/>
            <person name="Kim Y."/>
            <person name="Won Y.J."/>
        </authorList>
    </citation>
    <scope>NUCLEOTIDE SEQUENCE [LARGE SCALE GENOMIC DNA]</scope>
    <source>
        <strain evidence="2">Wonlab-2016</strain>
    </source>
</reference>